<feature type="transmembrane region" description="Helical" evidence="14">
    <location>
        <begin position="12"/>
        <end position="29"/>
    </location>
</feature>
<dbReference type="FunFam" id="1.20.58.760:FF:000001">
    <property type="entry name" value="ATP-dependent zinc metalloprotease FtsH"/>
    <property type="match status" value="1"/>
</dbReference>
<dbReference type="InterPro" id="IPR003593">
    <property type="entry name" value="AAA+_ATPase"/>
</dbReference>
<keyword evidence="19" id="KW-1185">Reference proteome</keyword>
<comment type="caution">
    <text evidence="18">The sequence shown here is derived from an EMBL/GenBank/DDBJ whole genome shotgun (WGS) entry which is preliminary data.</text>
</comment>
<accession>A0A328VEM5</accession>
<dbReference type="SMART" id="SM00382">
    <property type="entry name" value="AAA"/>
    <property type="match status" value="1"/>
</dbReference>
<dbReference type="GO" id="GO:0006508">
    <property type="term" value="P:proteolysis"/>
    <property type="evidence" value="ECO:0007669"/>
    <property type="project" value="UniProtKB-KW"/>
</dbReference>
<dbReference type="InterPro" id="IPR037219">
    <property type="entry name" value="Peptidase_M41-like"/>
</dbReference>
<dbReference type="EC" id="3.4.24.-" evidence="14"/>
<keyword evidence="14" id="KW-1003">Cell membrane</keyword>
<evidence type="ECO:0000256" key="6">
    <source>
        <dbReference type="ARBA" id="ARBA00022741"/>
    </source>
</evidence>
<gene>
    <name evidence="14" type="primary">ftsH</name>
    <name evidence="18" type="ORF">A4R35_07070</name>
</gene>
<keyword evidence="8 14" id="KW-0862">Zinc</keyword>
<evidence type="ECO:0000256" key="3">
    <source>
        <dbReference type="ARBA" id="ARBA00022670"/>
    </source>
</evidence>
<feature type="region of interest" description="Disordered" evidence="16">
    <location>
        <begin position="619"/>
        <end position="670"/>
    </location>
</feature>
<dbReference type="GO" id="GO:0004222">
    <property type="term" value="F:metalloendopeptidase activity"/>
    <property type="evidence" value="ECO:0007669"/>
    <property type="project" value="InterPro"/>
</dbReference>
<dbReference type="InterPro" id="IPR041569">
    <property type="entry name" value="AAA_lid_3"/>
</dbReference>
<keyword evidence="18" id="KW-0131">Cell cycle</keyword>
<dbReference type="GO" id="GO:0005524">
    <property type="term" value="F:ATP binding"/>
    <property type="evidence" value="ECO:0007669"/>
    <property type="project" value="UniProtKB-UniRule"/>
</dbReference>
<feature type="domain" description="AAA+ ATPase" evidence="17">
    <location>
        <begin position="203"/>
        <end position="342"/>
    </location>
</feature>
<dbReference type="AlphaFoldDB" id="A0A328VEM5"/>
<feature type="active site" evidence="14">
    <location>
        <position position="434"/>
    </location>
</feature>
<keyword evidence="5 14" id="KW-0479">Metal-binding</keyword>
<dbReference type="Proteomes" id="UP000248706">
    <property type="component" value="Unassembled WGS sequence"/>
</dbReference>
<proteinExistence type="inferred from homology"/>
<evidence type="ECO:0000256" key="2">
    <source>
        <dbReference type="ARBA" id="ARBA00010044"/>
    </source>
</evidence>
<keyword evidence="11 14" id="KW-0482">Metalloprotease</keyword>
<dbReference type="Pfam" id="PF00004">
    <property type="entry name" value="AAA"/>
    <property type="match status" value="1"/>
</dbReference>
<dbReference type="InterPro" id="IPR003959">
    <property type="entry name" value="ATPase_AAA_core"/>
</dbReference>
<keyword evidence="7 14" id="KW-0378">Hydrolase</keyword>
<comment type="function">
    <text evidence="14">Acts as a processive, ATP-dependent zinc metallopeptidase for both cytoplasmic and membrane proteins. Plays a role in the quality control of integral membrane proteins.</text>
</comment>
<evidence type="ECO:0000313" key="18">
    <source>
        <dbReference type="EMBL" id="RAQ95291.1"/>
    </source>
</evidence>
<dbReference type="InterPro" id="IPR005936">
    <property type="entry name" value="FtsH"/>
</dbReference>
<dbReference type="InterPro" id="IPR027417">
    <property type="entry name" value="P-loop_NTPase"/>
</dbReference>
<evidence type="ECO:0000256" key="7">
    <source>
        <dbReference type="ARBA" id="ARBA00022801"/>
    </source>
</evidence>
<evidence type="ECO:0000256" key="1">
    <source>
        <dbReference type="ARBA" id="ARBA00004370"/>
    </source>
</evidence>
<feature type="compositionally biased region" description="Basic and acidic residues" evidence="16">
    <location>
        <begin position="630"/>
        <end position="645"/>
    </location>
</feature>
<dbReference type="InterPro" id="IPR000642">
    <property type="entry name" value="Peptidase_M41"/>
</dbReference>
<evidence type="ECO:0000256" key="12">
    <source>
        <dbReference type="ARBA" id="ARBA00023136"/>
    </source>
</evidence>
<dbReference type="GO" id="GO:0016887">
    <property type="term" value="F:ATP hydrolysis activity"/>
    <property type="evidence" value="ECO:0007669"/>
    <property type="project" value="UniProtKB-UniRule"/>
</dbReference>
<evidence type="ECO:0000256" key="4">
    <source>
        <dbReference type="ARBA" id="ARBA00022692"/>
    </source>
</evidence>
<dbReference type="PANTHER" id="PTHR23076:SF97">
    <property type="entry name" value="ATP-DEPENDENT ZINC METALLOPROTEASE YME1L1"/>
    <property type="match status" value="1"/>
</dbReference>
<dbReference type="OrthoDB" id="9809379at2"/>
<dbReference type="Pfam" id="PF17862">
    <property type="entry name" value="AAA_lid_3"/>
    <property type="match status" value="1"/>
</dbReference>
<dbReference type="Gene3D" id="1.20.58.760">
    <property type="entry name" value="Peptidase M41"/>
    <property type="match status" value="1"/>
</dbReference>
<keyword evidence="10 14" id="KW-1133">Transmembrane helix</keyword>
<feature type="binding site" evidence="14">
    <location>
        <begin position="211"/>
        <end position="218"/>
    </location>
    <ligand>
        <name>ATP</name>
        <dbReference type="ChEBI" id="CHEBI:30616"/>
    </ligand>
</feature>
<sequence>MPSTGKWLRNSLLWLLLAIAIVLILVVFFRPQSGAKTVTVSTLLSHLKADLHNGVQDTLNVGTNTLTLTRGATSSAQREVANINDSFDITRVLRDNDIDYTNNRLLTLQYEAPSSLGAWLNLLGGLIPFVLIAVIVIILLRQAQGTNNQALSFGKSRARMFLGNKPTVTFADVAGVDEAKQELQEIVEFLKYPDKFAALGARIPKGLLLVGPPGTGKTLIARAVAGEAGVPFFSISGSEFVEMFVGVGASRVRDLFEQAKRNSPCIVFVDEIDAVGRQRGAGLGGSHDEREQTLNQILVEMDGFDSSTNVIVIAATNRPDVLDPALLRPGRFDRQVVLDRPDIRGRMAILQVHARGKPLEKDVSLETIARQTPGFSGADLANLLNEAAILAARRNRRTISMKELEEAIDRVVAGPARKSRIISEREKAITAYHEVGHALVARMLPNTDPVHKVSIVARGQAGGFTMLLPTEDRYLWSKSQFEDMLAYALGGHVAELIIFGEVTTGASNDIERVTKIARSMVTEYGMSSLIGPVALGHKEELVFLGRDFNEQRNYSEETAREIDMEVRRIVQEAFNKAYQVLSQNKKRLIMISERLIKEETLEGPTFEALFNQPIQEDEYESPSILAGTPDVRDTRFNGKRDDVSRLPDTLFPSLPSGFQSSSHGEGNREP</sequence>
<dbReference type="GO" id="GO:0005886">
    <property type="term" value="C:plasma membrane"/>
    <property type="evidence" value="ECO:0007669"/>
    <property type="project" value="UniProtKB-SubCell"/>
</dbReference>
<evidence type="ECO:0000256" key="15">
    <source>
        <dbReference type="RuleBase" id="RU003651"/>
    </source>
</evidence>
<evidence type="ECO:0000256" key="10">
    <source>
        <dbReference type="ARBA" id="ARBA00022989"/>
    </source>
</evidence>
<keyword evidence="6 14" id="KW-0547">Nucleotide-binding</keyword>
<dbReference type="Pfam" id="PF01434">
    <property type="entry name" value="Peptidase_M41"/>
    <property type="match status" value="1"/>
</dbReference>
<dbReference type="InterPro" id="IPR003960">
    <property type="entry name" value="ATPase_AAA_CS"/>
</dbReference>
<dbReference type="GO" id="GO:0008270">
    <property type="term" value="F:zinc ion binding"/>
    <property type="evidence" value="ECO:0007669"/>
    <property type="project" value="UniProtKB-UniRule"/>
</dbReference>
<dbReference type="CDD" id="cd19501">
    <property type="entry name" value="RecA-like_FtsH"/>
    <property type="match status" value="1"/>
</dbReference>
<dbReference type="FunFam" id="1.10.8.60:FF:000001">
    <property type="entry name" value="ATP-dependent zinc metalloprotease FtsH"/>
    <property type="match status" value="1"/>
</dbReference>
<evidence type="ECO:0000259" key="17">
    <source>
        <dbReference type="SMART" id="SM00382"/>
    </source>
</evidence>
<reference evidence="18 19" key="1">
    <citation type="submission" date="2016-08" db="EMBL/GenBank/DDBJ databases">
        <title>Analysis of Carbohydrate Active Enzymes in Thermogemmatispora T81 Reveals Carbohydrate Degradation Ability.</title>
        <authorList>
            <person name="Tomazini A."/>
            <person name="Lal S."/>
            <person name="Stott M."/>
            <person name="Henrissat B."/>
            <person name="Polikarpov I."/>
            <person name="Sparling R."/>
            <person name="Levin D.B."/>
        </authorList>
    </citation>
    <scope>NUCLEOTIDE SEQUENCE [LARGE SCALE GENOMIC DNA]</scope>
    <source>
        <strain evidence="18 19">T81</strain>
    </source>
</reference>
<feature type="binding site" evidence="14">
    <location>
        <position position="509"/>
    </location>
    <ligand>
        <name>Zn(2+)</name>
        <dbReference type="ChEBI" id="CHEBI:29105"/>
        <note>catalytic</note>
    </ligand>
</feature>
<evidence type="ECO:0000256" key="14">
    <source>
        <dbReference type="HAMAP-Rule" id="MF_01458"/>
    </source>
</evidence>
<evidence type="ECO:0000256" key="8">
    <source>
        <dbReference type="ARBA" id="ARBA00022833"/>
    </source>
</evidence>
<dbReference type="RefSeq" id="WP_112427896.1">
    <property type="nucleotide sequence ID" value="NZ_MCIF01000002.1"/>
</dbReference>
<dbReference type="EMBL" id="MCIF01000002">
    <property type="protein sequence ID" value="RAQ95291.1"/>
    <property type="molecule type" value="Genomic_DNA"/>
</dbReference>
<evidence type="ECO:0000313" key="19">
    <source>
        <dbReference type="Proteomes" id="UP000248706"/>
    </source>
</evidence>
<keyword evidence="3 14" id="KW-0645">Protease</keyword>
<comment type="similarity">
    <text evidence="15">Belongs to the AAA ATPase family.</text>
</comment>
<keyword evidence="18" id="KW-0132">Cell division</keyword>
<name>A0A328VEM5_9CHLR</name>
<dbReference type="HAMAP" id="MF_01458">
    <property type="entry name" value="FtsH"/>
    <property type="match status" value="1"/>
</dbReference>
<comment type="cofactor">
    <cofactor evidence="14">
        <name>Zn(2+)</name>
        <dbReference type="ChEBI" id="CHEBI:29105"/>
    </cofactor>
    <text evidence="14">Binds 1 zinc ion per subunit.</text>
</comment>
<protein>
    <recommendedName>
        <fullName evidence="14">ATP-dependent zinc metalloprotease FtsH</fullName>
        <ecNumber evidence="14">3.4.24.-</ecNumber>
    </recommendedName>
</protein>
<dbReference type="GO" id="GO:0030163">
    <property type="term" value="P:protein catabolic process"/>
    <property type="evidence" value="ECO:0007669"/>
    <property type="project" value="UniProtKB-UniRule"/>
</dbReference>
<dbReference type="SUPFAM" id="SSF140990">
    <property type="entry name" value="FtsH protease domain-like"/>
    <property type="match status" value="1"/>
</dbReference>
<organism evidence="18 19">
    <name type="scientific">Thermogemmatispora tikiterensis</name>
    <dbReference type="NCBI Taxonomy" id="1825093"/>
    <lineage>
        <taxon>Bacteria</taxon>
        <taxon>Bacillati</taxon>
        <taxon>Chloroflexota</taxon>
        <taxon>Ktedonobacteria</taxon>
        <taxon>Thermogemmatisporales</taxon>
        <taxon>Thermogemmatisporaceae</taxon>
        <taxon>Thermogemmatispora</taxon>
    </lineage>
</organism>
<feature type="binding site" evidence="14">
    <location>
        <position position="437"/>
    </location>
    <ligand>
        <name>Zn(2+)</name>
        <dbReference type="ChEBI" id="CHEBI:29105"/>
        <note>catalytic</note>
    </ligand>
</feature>
<evidence type="ECO:0000256" key="16">
    <source>
        <dbReference type="SAM" id="MobiDB-lite"/>
    </source>
</evidence>
<keyword evidence="12 14" id="KW-0472">Membrane</keyword>
<keyword evidence="4 14" id="KW-0812">Transmembrane</keyword>
<evidence type="ECO:0000256" key="5">
    <source>
        <dbReference type="ARBA" id="ARBA00022723"/>
    </source>
</evidence>
<dbReference type="Gene3D" id="3.40.50.300">
    <property type="entry name" value="P-loop containing nucleotide triphosphate hydrolases"/>
    <property type="match status" value="1"/>
</dbReference>
<comment type="similarity">
    <text evidence="13 14">In the central section; belongs to the AAA ATPase family.</text>
</comment>
<dbReference type="FunFam" id="3.40.50.300:FF:000001">
    <property type="entry name" value="ATP-dependent zinc metalloprotease FtsH"/>
    <property type="match status" value="1"/>
</dbReference>
<dbReference type="PROSITE" id="PS00674">
    <property type="entry name" value="AAA"/>
    <property type="match status" value="1"/>
</dbReference>
<comment type="subunit">
    <text evidence="14">Homohexamer.</text>
</comment>
<dbReference type="NCBIfam" id="TIGR01241">
    <property type="entry name" value="FtsH_fam"/>
    <property type="match status" value="1"/>
</dbReference>
<comment type="similarity">
    <text evidence="2 14">In the C-terminal section; belongs to the peptidase M41 family.</text>
</comment>
<dbReference type="Gene3D" id="1.10.8.60">
    <property type="match status" value="1"/>
</dbReference>
<evidence type="ECO:0000256" key="11">
    <source>
        <dbReference type="ARBA" id="ARBA00023049"/>
    </source>
</evidence>
<dbReference type="GO" id="GO:0051301">
    <property type="term" value="P:cell division"/>
    <property type="evidence" value="ECO:0007669"/>
    <property type="project" value="UniProtKB-KW"/>
</dbReference>
<evidence type="ECO:0000256" key="13">
    <source>
        <dbReference type="ARBA" id="ARBA00061570"/>
    </source>
</evidence>
<dbReference type="PANTHER" id="PTHR23076">
    <property type="entry name" value="METALLOPROTEASE M41 FTSH"/>
    <property type="match status" value="1"/>
</dbReference>
<dbReference type="GO" id="GO:0004176">
    <property type="term" value="F:ATP-dependent peptidase activity"/>
    <property type="evidence" value="ECO:0007669"/>
    <property type="project" value="InterPro"/>
</dbReference>
<dbReference type="SUPFAM" id="SSF52540">
    <property type="entry name" value="P-loop containing nucleoside triphosphate hydrolases"/>
    <property type="match status" value="1"/>
</dbReference>
<feature type="binding site" evidence="14">
    <location>
        <position position="433"/>
    </location>
    <ligand>
        <name>Zn(2+)</name>
        <dbReference type="ChEBI" id="CHEBI:29105"/>
        <note>catalytic</note>
    </ligand>
</feature>
<feature type="transmembrane region" description="Helical" evidence="14">
    <location>
        <begin position="118"/>
        <end position="140"/>
    </location>
</feature>
<keyword evidence="9 14" id="KW-0067">ATP-binding</keyword>
<evidence type="ECO:0000256" key="9">
    <source>
        <dbReference type="ARBA" id="ARBA00022840"/>
    </source>
</evidence>
<comment type="subcellular location">
    <subcellularLocation>
        <location evidence="14">Cell membrane</location>
        <topology evidence="14">Multi-pass membrane protein</topology>
        <orientation evidence="14">Cytoplasmic side</orientation>
    </subcellularLocation>
    <subcellularLocation>
        <location evidence="1">Membrane</location>
    </subcellularLocation>
</comment>